<name>A0AAE0W9U5_9BIVA</name>
<dbReference type="EMBL" id="JAEAOA010000251">
    <property type="protein sequence ID" value="KAK3607408.1"/>
    <property type="molecule type" value="Genomic_DNA"/>
</dbReference>
<accession>A0AAE0W9U5</accession>
<evidence type="ECO:0000313" key="3">
    <source>
        <dbReference type="Proteomes" id="UP001195483"/>
    </source>
</evidence>
<proteinExistence type="predicted"/>
<feature type="chain" id="PRO_5041994352" evidence="1">
    <location>
        <begin position="20"/>
        <end position="179"/>
    </location>
</feature>
<protein>
    <submittedName>
        <fullName evidence="2">Uncharacterized protein</fullName>
    </submittedName>
</protein>
<comment type="caution">
    <text evidence="2">The sequence shown here is derived from an EMBL/GenBank/DDBJ whole genome shotgun (WGS) entry which is preliminary data.</text>
</comment>
<reference evidence="2" key="2">
    <citation type="journal article" date="2021" name="Genome Biol. Evol.">
        <title>Developing a high-quality reference genome for a parasitic bivalve with doubly uniparental inheritance (Bivalvia: Unionida).</title>
        <authorList>
            <person name="Smith C.H."/>
        </authorList>
    </citation>
    <scope>NUCLEOTIDE SEQUENCE</scope>
    <source>
        <strain evidence="2">CHS0354</strain>
        <tissue evidence="2">Mantle</tissue>
    </source>
</reference>
<evidence type="ECO:0000313" key="2">
    <source>
        <dbReference type="EMBL" id="KAK3607408.1"/>
    </source>
</evidence>
<sequence length="179" mass="20656">MESVITICVFLVMFGTGQTNDFKLRIYSHGDNATVLIEKLQNDERKILDIYFNGFTKKLHYYHVMLIGPNTNNDKHISRTYAGRINNIKLENDSLSFLLLNVNFMDSGNYTVFDSSWEKGKQSIVVPRSVECNECSTHVKCDTNPQYVDGLQDITNHLYLERQGTARFPNQHMMISIYS</sequence>
<reference evidence="2" key="1">
    <citation type="journal article" date="2021" name="Genome Biol. Evol.">
        <title>A High-Quality Reference Genome for a Parasitic Bivalve with Doubly Uniparental Inheritance (Bivalvia: Unionida).</title>
        <authorList>
            <person name="Smith C.H."/>
        </authorList>
    </citation>
    <scope>NUCLEOTIDE SEQUENCE</scope>
    <source>
        <strain evidence="2">CHS0354</strain>
    </source>
</reference>
<reference evidence="2" key="3">
    <citation type="submission" date="2023-05" db="EMBL/GenBank/DDBJ databases">
        <authorList>
            <person name="Smith C.H."/>
        </authorList>
    </citation>
    <scope>NUCLEOTIDE SEQUENCE</scope>
    <source>
        <strain evidence="2">CHS0354</strain>
        <tissue evidence="2">Mantle</tissue>
    </source>
</reference>
<dbReference type="Proteomes" id="UP001195483">
    <property type="component" value="Unassembled WGS sequence"/>
</dbReference>
<feature type="signal peptide" evidence="1">
    <location>
        <begin position="1"/>
        <end position="19"/>
    </location>
</feature>
<keyword evidence="1" id="KW-0732">Signal</keyword>
<evidence type="ECO:0000256" key="1">
    <source>
        <dbReference type="SAM" id="SignalP"/>
    </source>
</evidence>
<organism evidence="2 3">
    <name type="scientific">Potamilus streckersoni</name>
    <dbReference type="NCBI Taxonomy" id="2493646"/>
    <lineage>
        <taxon>Eukaryota</taxon>
        <taxon>Metazoa</taxon>
        <taxon>Spiralia</taxon>
        <taxon>Lophotrochozoa</taxon>
        <taxon>Mollusca</taxon>
        <taxon>Bivalvia</taxon>
        <taxon>Autobranchia</taxon>
        <taxon>Heteroconchia</taxon>
        <taxon>Palaeoheterodonta</taxon>
        <taxon>Unionida</taxon>
        <taxon>Unionoidea</taxon>
        <taxon>Unionidae</taxon>
        <taxon>Ambleminae</taxon>
        <taxon>Lampsilini</taxon>
        <taxon>Potamilus</taxon>
    </lineage>
</organism>
<dbReference type="AlphaFoldDB" id="A0AAE0W9U5"/>
<gene>
    <name evidence="2" type="ORF">CHS0354_003039</name>
</gene>
<keyword evidence="3" id="KW-1185">Reference proteome</keyword>